<protein>
    <submittedName>
        <fullName evidence="4">Parallel beta-helix repeat protein</fullName>
    </submittedName>
</protein>
<name>A0ABU1Z6X0_9BURK</name>
<dbReference type="InterPro" id="IPR039448">
    <property type="entry name" value="Beta_helix"/>
</dbReference>
<evidence type="ECO:0000256" key="1">
    <source>
        <dbReference type="SAM" id="MobiDB-lite"/>
    </source>
</evidence>
<dbReference type="Pfam" id="PF13229">
    <property type="entry name" value="Beta_helix"/>
    <property type="match status" value="1"/>
</dbReference>
<feature type="compositionally biased region" description="Low complexity" evidence="1">
    <location>
        <begin position="82"/>
        <end position="120"/>
    </location>
</feature>
<dbReference type="PROSITE" id="PS51257">
    <property type="entry name" value="PROKAR_LIPOPROTEIN"/>
    <property type="match status" value="1"/>
</dbReference>
<feature type="region of interest" description="Disordered" evidence="1">
    <location>
        <begin position="82"/>
        <end position="128"/>
    </location>
</feature>
<gene>
    <name evidence="4" type="ORF">J2X16_001046</name>
</gene>
<dbReference type="SMART" id="SM00710">
    <property type="entry name" value="PbH1"/>
    <property type="match status" value="6"/>
</dbReference>
<dbReference type="InterPro" id="IPR011050">
    <property type="entry name" value="Pectin_lyase_fold/virulence"/>
</dbReference>
<feature type="compositionally biased region" description="Low complexity" evidence="1">
    <location>
        <begin position="46"/>
        <end position="56"/>
    </location>
</feature>
<evidence type="ECO:0000313" key="5">
    <source>
        <dbReference type="Proteomes" id="UP001180536"/>
    </source>
</evidence>
<organism evidence="4 5">
    <name type="scientific">Pelomonas aquatica</name>
    <dbReference type="NCBI Taxonomy" id="431058"/>
    <lineage>
        <taxon>Bacteria</taxon>
        <taxon>Pseudomonadati</taxon>
        <taxon>Pseudomonadota</taxon>
        <taxon>Betaproteobacteria</taxon>
        <taxon>Burkholderiales</taxon>
        <taxon>Sphaerotilaceae</taxon>
        <taxon>Roseateles</taxon>
    </lineage>
</organism>
<keyword evidence="5" id="KW-1185">Reference proteome</keyword>
<feature type="region of interest" description="Disordered" evidence="1">
    <location>
        <begin position="31"/>
        <end position="56"/>
    </location>
</feature>
<accession>A0ABU1Z6X0</accession>
<proteinExistence type="predicted"/>
<feature type="chain" id="PRO_5046432314" evidence="2">
    <location>
        <begin position="28"/>
        <end position="1035"/>
    </location>
</feature>
<comment type="caution">
    <text evidence="4">The sequence shown here is derived from an EMBL/GenBank/DDBJ whole genome shotgun (WGS) entry which is preliminary data.</text>
</comment>
<dbReference type="InterPro" id="IPR006626">
    <property type="entry name" value="PbH1"/>
</dbReference>
<feature type="domain" description="Right handed beta helix" evidence="3">
    <location>
        <begin position="517"/>
        <end position="711"/>
    </location>
</feature>
<dbReference type="NCBIfam" id="TIGR03804">
    <property type="entry name" value="para_beta_helix"/>
    <property type="match status" value="1"/>
</dbReference>
<dbReference type="Proteomes" id="UP001180536">
    <property type="component" value="Unassembled WGS sequence"/>
</dbReference>
<dbReference type="PANTHER" id="PTHR36453:SF1">
    <property type="entry name" value="RIGHT HANDED BETA HELIX DOMAIN-CONTAINING PROTEIN"/>
    <property type="match status" value="1"/>
</dbReference>
<evidence type="ECO:0000256" key="2">
    <source>
        <dbReference type="SAM" id="SignalP"/>
    </source>
</evidence>
<dbReference type="EMBL" id="JAVDXQ010000001">
    <property type="protein sequence ID" value="MDR7295725.1"/>
    <property type="molecule type" value="Genomic_DNA"/>
</dbReference>
<dbReference type="InterPro" id="IPR022441">
    <property type="entry name" value="Para_beta_helix_rpt-2"/>
</dbReference>
<dbReference type="PANTHER" id="PTHR36453">
    <property type="entry name" value="SECRETED PROTEIN-RELATED"/>
    <property type="match status" value="1"/>
</dbReference>
<dbReference type="InterPro" id="IPR012334">
    <property type="entry name" value="Pectin_lyas_fold"/>
</dbReference>
<reference evidence="4 5" key="1">
    <citation type="submission" date="2023-07" db="EMBL/GenBank/DDBJ databases">
        <title>Sorghum-associated microbial communities from plants grown in Nebraska, USA.</title>
        <authorList>
            <person name="Schachtman D."/>
        </authorList>
    </citation>
    <scope>NUCLEOTIDE SEQUENCE [LARGE SCALE GENOMIC DNA]</scope>
    <source>
        <strain evidence="4 5">BE310</strain>
    </source>
</reference>
<evidence type="ECO:0000313" key="4">
    <source>
        <dbReference type="EMBL" id="MDR7295725.1"/>
    </source>
</evidence>
<dbReference type="SUPFAM" id="SSF51126">
    <property type="entry name" value="Pectin lyase-like"/>
    <property type="match status" value="1"/>
</dbReference>
<dbReference type="RefSeq" id="WP_310342401.1">
    <property type="nucleotide sequence ID" value="NZ_JAVDXQ010000001.1"/>
</dbReference>
<keyword evidence="2" id="KW-0732">Signal</keyword>
<sequence>MKSRIVHPQACLRVLASLLVASALLSACGGGSGGSDSSKPMAANQPSEPAASAAVAESASAPASGAATEVATAASAAASSGVAEGATSATPGSSGKTGSGSTNTAGATTGTSSGSLGDAGRSSGGSNVIGVPGGTGIAATVPSGTSATETVAEASVKTAAGTEVVAGGLYIYVETTGNDANTGAVRVSSGSDGPVKSITRAQQLARAKIAAMAAGTIARAPVHVVIASGVYQLKSTLMFTSLDSGTASAPVIYEAAQPGTVLISGGADLGTKTAPATASAITYTAPTDAAAVAGGGQLYVNGRRATLARQPNERDAWFVQRATTVTGEAAGKEGSEAFVPAATNLTWMNSLSAGDRKRAVINMYQAWTTGKHRFSDQVVATNSVRVAPRAPWPFLSQGGVSQRYFIENASAAFDAAGEWIPDVGSLKYIRRDDEAGANLNATLPMLERLVLVQGEIGKPVVNLQFSGLTFGYTRYLTPDTGFTDSQAAYPIAAAIEVNRAIGFAFNAGTVYRTGGWGIWLRDSVRGATITNSRFADLGAGAIKIGLTAQSPTDPTATGANKVGANIISDTGKIFQGAVALFVGQSWDNQLLRNTIYNTTYTAISLGWSWGYATPTSGRNIVTGNLIYNIGQRELADIAGIYTLGRSPGTVISSNIIRSVRGYKNYGAGAWGIYGDEGSSNILIENNVVLGTDGGGFHIHYGKDNIVRGNVFAGGDLAEVRVTKLETDLNLAVQGNLIAPKTTEPFEWFAAAPEVVFSNNQVSSTLSGPGVSITKCGTGCMLGTASIASTTAPTDIRTSNAAGAVTIANAIAAWSGVAVDQLAAKLATLNLPAVADAPTALVAPATDFDAVIEELAVGKRPLNMLYQPAGNLTAVQIAAMADAPAGKCLAFNDSSSYANRWEPLAMAQFNYDTGTTVAEFLLKIDATTVFFHEWRDKATIYQVGPSLRITPAGIEFNGKVMAPMTTGEWTKFQITSLAGSGKWKLEITRANGTKVVFDDIPNKSAGWSRMNWLGFWSDAGVTSTPCIAGLKVSNLK</sequence>
<feature type="signal peptide" evidence="2">
    <location>
        <begin position="1"/>
        <end position="27"/>
    </location>
</feature>
<dbReference type="Gene3D" id="2.160.20.10">
    <property type="entry name" value="Single-stranded right-handed beta-helix, Pectin lyase-like"/>
    <property type="match status" value="2"/>
</dbReference>
<evidence type="ECO:0000259" key="3">
    <source>
        <dbReference type="Pfam" id="PF13229"/>
    </source>
</evidence>